<reference evidence="1 2" key="1">
    <citation type="submission" date="2013-09" db="EMBL/GenBank/DDBJ databases">
        <title>Whole genome shotgun sequence of Vibrio ezurae NBRC 102218.</title>
        <authorList>
            <person name="Yoshida I."/>
            <person name="Hosoyama A."/>
            <person name="Numata M."/>
            <person name="Hashimoto M."/>
            <person name="Hosoyama Y."/>
            <person name="Tsuchikane K."/>
            <person name="Noguchi M."/>
            <person name="Hirakata S."/>
            <person name="Ichikawa N."/>
            <person name="Ohji S."/>
            <person name="Yamazoe A."/>
            <person name="Fujita N."/>
        </authorList>
    </citation>
    <scope>NUCLEOTIDE SEQUENCE [LARGE SCALE GENOMIC DNA]</scope>
    <source>
        <strain evidence="1 2">NBRC 102218</strain>
    </source>
</reference>
<evidence type="ECO:0008006" key="3">
    <source>
        <dbReference type="Google" id="ProtNLM"/>
    </source>
</evidence>
<protein>
    <recommendedName>
        <fullName evidence="3">Transcriptional regulator</fullName>
    </recommendedName>
</protein>
<comment type="caution">
    <text evidence="1">The sequence shown here is derived from an EMBL/GenBank/DDBJ whole genome shotgun (WGS) entry which is preliminary data.</text>
</comment>
<evidence type="ECO:0000313" key="2">
    <source>
        <dbReference type="Proteomes" id="UP000016562"/>
    </source>
</evidence>
<evidence type="ECO:0000313" key="1">
    <source>
        <dbReference type="EMBL" id="GAD80774.1"/>
    </source>
</evidence>
<dbReference type="EMBL" id="BATM01000041">
    <property type="protein sequence ID" value="GAD80774.1"/>
    <property type="molecule type" value="Genomic_DNA"/>
</dbReference>
<dbReference type="eggNOG" id="ENOG502ZS42">
    <property type="taxonomic scope" value="Bacteria"/>
</dbReference>
<accession>U3CHW1</accession>
<dbReference type="AlphaFoldDB" id="U3CHW1"/>
<dbReference type="Proteomes" id="UP000016562">
    <property type="component" value="Unassembled WGS sequence"/>
</dbReference>
<proteinExistence type="predicted"/>
<name>U3CHW1_9VIBR</name>
<keyword evidence="2" id="KW-1185">Reference proteome</keyword>
<sequence length="162" mass="18901">MNQLDRWQQQVSHWHKARKHDQVDALAQLINNPPSELWGPELTIEQSQGLGYWLDGCSRIYQHYQQQGNVSGAYSYLCLAQARLESVVCRAEVDQNIRCCCCRKLEQIMVLIVEFCKKQHGDRWKVELQNQIETHIKFLTHYPFNEAPIPALKPSRPLKNSV</sequence>
<dbReference type="RefSeq" id="WP_021714476.1">
    <property type="nucleotide sequence ID" value="NZ_BATM01000041.1"/>
</dbReference>
<dbReference type="OrthoDB" id="5916324at2"/>
<organism evidence="1 2">
    <name type="scientific">Vibrio ezurae NBRC 102218</name>
    <dbReference type="NCBI Taxonomy" id="1219080"/>
    <lineage>
        <taxon>Bacteria</taxon>
        <taxon>Pseudomonadati</taxon>
        <taxon>Pseudomonadota</taxon>
        <taxon>Gammaproteobacteria</taxon>
        <taxon>Vibrionales</taxon>
        <taxon>Vibrionaceae</taxon>
        <taxon>Vibrio</taxon>
    </lineage>
</organism>
<gene>
    <name evidence="1" type="ORF">VEZ01S_41_00070</name>
</gene>